<gene>
    <name evidence="1" type="ORF">HNY73_013731</name>
</gene>
<dbReference type="InterPro" id="IPR043502">
    <property type="entry name" value="DNA/RNA_pol_sf"/>
</dbReference>
<protein>
    <submittedName>
        <fullName evidence="1">Uncharacterized protein</fullName>
    </submittedName>
</protein>
<accession>A0A8T0EQY0</accession>
<reference evidence="1" key="1">
    <citation type="journal article" date="2020" name="bioRxiv">
        <title>Chromosome-level reference genome of the European wasp spider Argiope bruennichi: a resource for studies on range expansion and evolutionary adaptation.</title>
        <authorList>
            <person name="Sheffer M.M."/>
            <person name="Hoppe A."/>
            <person name="Krehenwinkel H."/>
            <person name="Uhl G."/>
            <person name="Kuss A.W."/>
            <person name="Jensen L."/>
            <person name="Jensen C."/>
            <person name="Gillespie R.G."/>
            <person name="Hoff K.J."/>
            <person name="Prost S."/>
        </authorList>
    </citation>
    <scope>NUCLEOTIDE SEQUENCE</scope>
</reference>
<dbReference type="Gene3D" id="3.10.10.10">
    <property type="entry name" value="HIV Type 1 Reverse Transcriptase, subunit A, domain 1"/>
    <property type="match status" value="1"/>
</dbReference>
<evidence type="ECO:0000313" key="2">
    <source>
        <dbReference type="Proteomes" id="UP000807504"/>
    </source>
</evidence>
<proteinExistence type="predicted"/>
<comment type="caution">
    <text evidence="1">The sequence shown here is derived from an EMBL/GenBank/DDBJ whole genome shotgun (WGS) entry which is preliminary data.</text>
</comment>
<name>A0A8T0EQY0_ARGBR</name>
<dbReference type="EMBL" id="JABXBU010002072">
    <property type="protein sequence ID" value="KAF8776785.1"/>
    <property type="molecule type" value="Genomic_DNA"/>
</dbReference>
<keyword evidence="2" id="KW-1185">Reference proteome</keyword>
<dbReference type="AlphaFoldDB" id="A0A8T0EQY0"/>
<dbReference type="GO" id="GO:0071897">
    <property type="term" value="P:DNA biosynthetic process"/>
    <property type="evidence" value="ECO:0007669"/>
    <property type="project" value="UniProtKB-ARBA"/>
</dbReference>
<sequence>MDFSMPILRETGSSIDVICLKLVKPEMFTGPDWKKHVHAALRTVTHESTGFSPAELVHGKNIRTSLLLLYENWLQSEEKQTPVTEYVFILLNRLKLFQELSVKKMEKSQQKNKTWYVKKSMKREFQEGDMVLMLDEPVLSKPYRTSPRQNEILWRKIQKMLAMKIIEVGYSDYTSPMVLVEAPKKEL</sequence>
<organism evidence="1 2">
    <name type="scientific">Argiope bruennichi</name>
    <name type="common">Wasp spider</name>
    <name type="synonym">Aranea bruennichi</name>
    <dbReference type="NCBI Taxonomy" id="94029"/>
    <lineage>
        <taxon>Eukaryota</taxon>
        <taxon>Metazoa</taxon>
        <taxon>Ecdysozoa</taxon>
        <taxon>Arthropoda</taxon>
        <taxon>Chelicerata</taxon>
        <taxon>Arachnida</taxon>
        <taxon>Araneae</taxon>
        <taxon>Araneomorphae</taxon>
        <taxon>Entelegynae</taxon>
        <taxon>Araneoidea</taxon>
        <taxon>Araneidae</taxon>
        <taxon>Argiope</taxon>
    </lineage>
</organism>
<dbReference type="SUPFAM" id="SSF56672">
    <property type="entry name" value="DNA/RNA polymerases"/>
    <property type="match status" value="1"/>
</dbReference>
<dbReference type="Proteomes" id="UP000807504">
    <property type="component" value="Unassembled WGS sequence"/>
</dbReference>
<evidence type="ECO:0000313" key="1">
    <source>
        <dbReference type="EMBL" id="KAF8776785.1"/>
    </source>
</evidence>
<reference evidence="1" key="2">
    <citation type="submission" date="2020-06" db="EMBL/GenBank/DDBJ databases">
        <authorList>
            <person name="Sheffer M."/>
        </authorList>
    </citation>
    <scope>NUCLEOTIDE SEQUENCE</scope>
</reference>